<feature type="signal peptide" evidence="1">
    <location>
        <begin position="1"/>
        <end position="25"/>
    </location>
</feature>
<dbReference type="EMBL" id="JAPNTZ010000028">
    <property type="protein sequence ID" value="MCY1145568.1"/>
    <property type="molecule type" value="Genomic_DNA"/>
</dbReference>
<reference evidence="3" key="1">
    <citation type="submission" date="2022-11" db="EMBL/GenBank/DDBJ databases">
        <authorList>
            <person name="Somphong A."/>
            <person name="Phongsopitanun W."/>
        </authorList>
    </citation>
    <scope>NUCLEOTIDE SEQUENCE</scope>
    <source>
        <strain evidence="3">Pm04-4</strain>
    </source>
</reference>
<dbReference type="InterPro" id="IPR012347">
    <property type="entry name" value="Ferritin-like"/>
</dbReference>
<evidence type="ECO:0000313" key="3">
    <source>
        <dbReference type="EMBL" id="MCY1145568.1"/>
    </source>
</evidence>
<accession>A0ABT4BG92</accession>
<feature type="chain" id="PRO_5046547399" evidence="1">
    <location>
        <begin position="26"/>
        <end position="177"/>
    </location>
</feature>
<dbReference type="Gene3D" id="1.20.1260.10">
    <property type="match status" value="1"/>
</dbReference>
<organism evidence="3 4">
    <name type="scientific">Paractinoplanes pyxinae</name>
    <dbReference type="NCBI Taxonomy" id="2997416"/>
    <lineage>
        <taxon>Bacteria</taxon>
        <taxon>Bacillati</taxon>
        <taxon>Actinomycetota</taxon>
        <taxon>Actinomycetes</taxon>
        <taxon>Micromonosporales</taxon>
        <taxon>Micromonosporaceae</taxon>
        <taxon>Paractinoplanes</taxon>
    </lineage>
</organism>
<comment type="caution">
    <text evidence="3">The sequence shown here is derived from an EMBL/GenBank/DDBJ whole genome shotgun (WGS) entry which is preliminary data.</text>
</comment>
<name>A0ABT4BG92_9ACTN</name>
<protein>
    <submittedName>
        <fullName evidence="3">DUF305 domain-containing protein</fullName>
    </submittedName>
</protein>
<dbReference type="RefSeq" id="WP_267570185.1">
    <property type="nucleotide sequence ID" value="NZ_JAPNTZ010000028.1"/>
</dbReference>
<proteinExistence type="predicted"/>
<evidence type="ECO:0000259" key="2">
    <source>
        <dbReference type="Pfam" id="PF03713"/>
    </source>
</evidence>
<gene>
    <name evidence="3" type="ORF">OWR29_46840</name>
</gene>
<dbReference type="Pfam" id="PF03713">
    <property type="entry name" value="DUF305"/>
    <property type="match status" value="1"/>
</dbReference>
<dbReference type="Proteomes" id="UP001151002">
    <property type="component" value="Unassembled WGS sequence"/>
</dbReference>
<dbReference type="InterPro" id="IPR005183">
    <property type="entry name" value="DUF305_CopM-like"/>
</dbReference>
<evidence type="ECO:0000313" key="4">
    <source>
        <dbReference type="Proteomes" id="UP001151002"/>
    </source>
</evidence>
<keyword evidence="4" id="KW-1185">Reference proteome</keyword>
<feature type="domain" description="DUF305" evidence="2">
    <location>
        <begin position="30"/>
        <end position="172"/>
    </location>
</feature>
<dbReference type="PROSITE" id="PS51257">
    <property type="entry name" value="PROKAR_LIPOPROTEIN"/>
    <property type="match status" value="1"/>
</dbReference>
<evidence type="ECO:0000256" key="1">
    <source>
        <dbReference type="SAM" id="SignalP"/>
    </source>
</evidence>
<keyword evidence="1" id="KW-0732">Signal</keyword>
<sequence>MVRGLIAGALAVLLVAGCGSQPATGFNETDVMFLQMGLTQIGEGDQVAALAEQRAADPRLRTLATELRGQWREESGAMKSRLTEWKQPLEADPSAGAHEGHGDLHNLRPSDIAELREAEDFDRTAVTLLLGHLGNCVETARMESSGGEHPDVRALGSNVASRRQAQIQSLLKLAAEP</sequence>